<dbReference type="AlphaFoldDB" id="A0A418M199"/>
<name>A0A418M199_9BACT</name>
<evidence type="ECO:0000259" key="6">
    <source>
        <dbReference type="Pfam" id="PF16889"/>
    </source>
</evidence>
<dbReference type="InterPro" id="IPR008929">
    <property type="entry name" value="Chondroitin_lyas"/>
</dbReference>
<dbReference type="Gene3D" id="2.70.98.70">
    <property type="match status" value="1"/>
</dbReference>
<comment type="subcellular location">
    <subcellularLocation>
        <location evidence="1">Periplasm</location>
    </subcellularLocation>
</comment>
<protein>
    <submittedName>
        <fullName evidence="7">Heparinase</fullName>
    </submittedName>
</protein>
<feature type="domain" description="Heparin-sulfate lyase N-terminal" evidence="6">
    <location>
        <begin position="168"/>
        <end position="283"/>
    </location>
</feature>
<evidence type="ECO:0000313" key="8">
    <source>
        <dbReference type="Proteomes" id="UP000283523"/>
    </source>
</evidence>
<dbReference type="InterPro" id="IPR012480">
    <property type="entry name" value="Hepar_II_III_C"/>
</dbReference>
<keyword evidence="4" id="KW-0456">Lyase</keyword>
<evidence type="ECO:0000313" key="7">
    <source>
        <dbReference type="EMBL" id="RIV19383.1"/>
    </source>
</evidence>
<dbReference type="OrthoDB" id="7335480at2"/>
<dbReference type="EMBL" id="QXED01000008">
    <property type="protein sequence ID" value="RIV19383.1"/>
    <property type="molecule type" value="Genomic_DNA"/>
</dbReference>
<evidence type="ECO:0000256" key="1">
    <source>
        <dbReference type="ARBA" id="ARBA00004418"/>
    </source>
</evidence>
<keyword evidence="8" id="KW-1185">Reference proteome</keyword>
<evidence type="ECO:0000256" key="2">
    <source>
        <dbReference type="ARBA" id="ARBA00022729"/>
    </source>
</evidence>
<dbReference type="Gene3D" id="1.50.10.100">
    <property type="entry name" value="Chondroitin AC/alginate lyase"/>
    <property type="match status" value="1"/>
</dbReference>
<gene>
    <name evidence="7" type="ORF">DYU11_25090</name>
</gene>
<evidence type="ECO:0000256" key="4">
    <source>
        <dbReference type="ARBA" id="ARBA00023239"/>
    </source>
</evidence>
<reference evidence="7 8" key="1">
    <citation type="submission" date="2018-08" db="EMBL/GenBank/DDBJ databases">
        <title>Fibrisoma montanum sp. nov., isolated from Danxia mountain soil.</title>
        <authorList>
            <person name="Huang Y."/>
        </authorList>
    </citation>
    <scope>NUCLEOTIDE SEQUENCE [LARGE SCALE GENOMIC DNA]</scope>
    <source>
        <strain evidence="7 8">HYT19</strain>
    </source>
</reference>
<dbReference type="RefSeq" id="WP_119670487.1">
    <property type="nucleotide sequence ID" value="NZ_QXED01000008.1"/>
</dbReference>
<dbReference type="Pfam" id="PF07940">
    <property type="entry name" value="Hepar_II_III_C"/>
    <property type="match status" value="1"/>
</dbReference>
<evidence type="ECO:0000256" key="3">
    <source>
        <dbReference type="ARBA" id="ARBA00022764"/>
    </source>
</evidence>
<dbReference type="PANTHER" id="PTHR39210">
    <property type="entry name" value="HEPARIN-SULFATE LYASE"/>
    <property type="match status" value="1"/>
</dbReference>
<comment type="caution">
    <text evidence="7">The sequence shown here is derived from an EMBL/GenBank/DDBJ whole genome shotgun (WGS) entry which is preliminary data.</text>
</comment>
<proteinExistence type="predicted"/>
<feature type="domain" description="Heparinase II/III-like C-terminal" evidence="5">
    <location>
        <begin position="305"/>
        <end position="507"/>
    </location>
</feature>
<dbReference type="Proteomes" id="UP000283523">
    <property type="component" value="Unassembled WGS sequence"/>
</dbReference>
<organism evidence="7 8">
    <name type="scientific">Fibrisoma montanum</name>
    <dbReference type="NCBI Taxonomy" id="2305895"/>
    <lineage>
        <taxon>Bacteria</taxon>
        <taxon>Pseudomonadati</taxon>
        <taxon>Bacteroidota</taxon>
        <taxon>Cytophagia</taxon>
        <taxon>Cytophagales</taxon>
        <taxon>Spirosomataceae</taxon>
        <taxon>Fibrisoma</taxon>
    </lineage>
</organism>
<accession>A0A418M199</accession>
<dbReference type="GO" id="GO:0016829">
    <property type="term" value="F:lyase activity"/>
    <property type="evidence" value="ECO:0007669"/>
    <property type="project" value="UniProtKB-KW"/>
</dbReference>
<dbReference type="GO" id="GO:0042597">
    <property type="term" value="C:periplasmic space"/>
    <property type="evidence" value="ECO:0007669"/>
    <property type="project" value="UniProtKB-SubCell"/>
</dbReference>
<evidence type="ECO:0000259" key="5">
    <source>
        <dbReference type="Pfam" id="PF07940"/>
    </source>
</evidence>
<dbReference type="Pfam" id="PF16889">
    <property type="entry name" value="Hepar_II_III_N"/>
    <property type="match status" value="1"/>
</dbReference>
<keyword evidence="3" id="KW-0574">Periplasm</keyword>
<dbReference type="SUPFAM" id="SSF48230">
    <property type="entry name" value="Chondroitin AC/alginate lyase"/>
    <property type="match status" value="1"/>
</dbReference>
<keyword evidence="2" id="KW-0732">Signal</keyword>
<dbReference type="InterPro" id="IPR031680">
    <property type="entry name" value="Hepar_II_III_N"/>
</dbReference>
<sequence>MMRRCGLLWRTVQHLRARQVVYQVWNRLRPATALRVPATAPAAHWLRVSIADKPVSRKGQAFSFLNQSVVWGDPGLIDWNYAANGKLWTYNLTYFDYLNQPDGRTGIGLALIRSFIRQTSRISDGLEPYPTSLRIMNWVQFLSRHQIRDEPVQAHLFAQVSLLRGRLEYHLAGNHLLENGFALLIGALFFRQRHWFRAAAALVRRELTTQVLSDGGHDERSPMYHQILLDRLLDVALAVGQDSWHGDPALLAFLNQKAALMLGWLGAVTVSNGTVPMVNDAAEGIAPTTAQLRRKALEAGIVPTFVHLGESGYRLYRHGRYELFVDVGAVGPDHQPGHAHADTFSFLLYVDGQPVLVDPGTSTYQIGDRRQWERSTVAHNTATPQLASGESPDSSEMWSGFRVGRRARVTLLDDTGTRLSARHNGYRRLGLTHQRSWQMTAPGRICVFDRLTGSGAKTGVARFYIHPRWLPESQSGLVTIGSVQIRFQGEAVGEPTIQVYAMAAGFNCWQPAHCLLVPFAGSLQTTVTIPS</sequence>
<dbReference type="PANTHER" id="PTHR39210:SF1">
    <property type="entry name" value="HEPARIN-SULFATE LYASE"/>
    <property type="match status" value="1"/>
</dbReference>